<evidence type="ECO:0000259" key="16">
    <source>
        <dbReference type="PROSITE" id="PS50868"/>
    </source>
</evidence>
<keyword evidence="9" id="KW-0156">Chromatin regulator</keyword>
<dbReference type="GO" id="GO:0006357">
    <property type="term" value="P:regulation of transcription by RNA polymerase II"/>
    <property type="evidence" value="ECO:0007669"/>
    <property type="project" value="TreeGrafter"/>
</dbReference>
<keyword evidence="8" id="KW-0862">Zinc</keyword>
<accession>A0A2I0A3V7</accession>
<keyword evidence="10" id="KW-0539">Nucleus</keyword>
<evidence type="ECO:0000256" key="3">
    <source>
        <dbReference type="ARBA" id="ARBA00022679"/>
    </source>
</evidence>
<dbReference type="Pfam" id="PF13831">
    <property type="entry name" value="PHD_2"/>
    <property type="match status" value="1"/>
</dbReference>
<feature type="domain" description="PHD-type" evidence="17">
    <location>
        <begin position="580"/>
        <end position="695"/>
    </location>
</feature>
<dbReference type="InterPro" id="IPR034732">
    <property type="entry name" value="EPHD"/>
</dbReference>
<evidence type="ECO:0000256" key="7">
    <source>
        <dbReference type="ARBA" id="ARBA00022771"/>
    </source>
</evidence>
<keyword evidence="4" id="KW-0949">S-adenosyl-L-methionine</keyword>
<evidence type="ECO:0000256" key="8">
    <source>
        <dbReference type="ARBA" id="ARBA00022833"/>
    </source>
</evidence>
<evidence type="ECO:0000256" key="4">
    <source>
        <dbReference type="ARBA" id="ARBA00022691"/>
    </source>
</evidence>
<reference evidence="18 19" key="1">
    <citation type="journal article" date="2017" name="Nature">
        <title>The Apostasia genome and the evolution of orchids.</title>
        <authorList>
            <person name="Zhang G.Q."/>
            <person name="Liu K.W."/>
            <person name="Li Z."/>
            <person name="Lohaus R."/>
            <person name="Hsiao Y.Y."/>
            <person name="Niu S.C."/>
            <person name="Wang J.Y."/>
            <person name="Lin Y.C."/>
            <person name="Xu Q."/>
            <person name="Chen L.J."/>
            <person name="Yoshida K."/>
            <person name="Fujiwara S."/>
            <person name="Wang Z.W."/>
            <person name="Zhang Y.Q."/>
            <person name="Mitsuda N."/>
            <person name="Wang M."/>
            <person name="Liu G.H."/>
            <person name="Pecoraro L."/>
            <person name="Huang H.X."/>
            <person name="Xiao X.J."/>
            <person name="Lin M."/>
            <person name="Wu X.Y."/>
            <person name="Wu W.L."/>
            <person name="Chen Y.Y."/>
            <person name="Chang S.B."/>
            <person name="Sakamoto S."/>
            <person name="Ohme-Takagi M."/>
            <person name="Yagi M."/>
            <person name="Zeng S.J."/>
            <person name="Shen C.Y."/>
            <person name="Yeh C.M."/>
            <person name="Luo Y.B."/>
            <person name="Tsai W.C."/>
            <person name="Van de Peer Y."/>
            <person name="Liu Z.J."/>
        </authorList>
    </citation>
    <scope>NUCLEOTIDE SEQUENCE [LARGE SCALE GENOMIC DNA]</scope>
    <source>
        <strain evidence="19">cv. Shenzhen</strain>
        <tissue evidence="18">Stem</tissue>
    </source>
</reference>
<dbReference type="STRING" id="1088818.A0A2I0A3V7"/>
<dbReference type="SUPFAM" id="SSF57903">
    <property type="entry name" value="FYVE/PHD zinc finger"/>
    <property type="match status" value="1"/>
</dbReference>
<feature type="domain" description="SET" evidence="14">
    <location>
        <begin position="813"/>
        <end position="930"/>
    </location>
</feature>
<dbReference type="Gene3D" id="3.30.40.10">
    <property type="entry name" value="Zinc/RING finger domain, C3HC4 (zinc finger)"/>
    <property type="match status" value="2"/>
</dbReference>
<dbReference type="InterPro" id="IPR001965">
    <property type="entry name" value="Znf_PHD"/>
</dbReference>
<keyword evidence="5" id="KW-0479">Metal-binding</keyword>
<dbReference type="InterPro" id="IPR046341">
    <property type="entry name" value="SET_dom_sf"/>
</dbReference>
<evidence type="ECO:0000259" key="15">
    <source>
        <dbReference type="PROSITE" id="PS50812"/>
    </source>
</evidence>
<name>A0A2I0A3V7_9ASPA</name>
<dbReference type="GO" id="GO:0032259">
    <property type="term" value="P:methylation"/>
    <property type="evidence" value="ECO:0007669"/>
    <property type="project" value="UniProtKB-KW"/>
</dbReference>
<dbReference type="InterPro" id="IPR013083">
    <property type="entry name" value="Znf_RING/FYVE/PHD"/>
</dbReference>
<keyword evidence="3 18" id="KW-0808">Transferase</keyword>
<dbReference type="CDD" id="cd15495">
    <property type="entry name" value="PHD_ATX3_4_5_like"/>
    <property type="match status" value="1"/>
</dbReference>
<dbReference type="SMART" id="SM00508">
    <property type="entry name" value="PostSET"/>
    <property type="match status" value="1"/>
</dbReference>
<dbReference type="FunFam" id="3.30.40.10:FF:000464">
    <property type="entry name" value="Histone-lysine N-methyltransferase"/>
    <property type="match status" value="1"/>
</dbReference>
<dbReference type="InterPro" id="IPR050701">
    <property type="entry name" value="Histone_Mod_Regulator"/>
</dbReference>
<dbReference type="Pfam" id="PF13832">
    <property type="entry name" value="zf-HC5HC2H_2"/>
    <property type="match status" value="1"/>
</dbReference>
<keyword evidence="7" id="KW-0863">Zinc-finger</keyword>
<dbReference type="PANTHER" id="PTHR13793:SF132">
    <property type="entry name" value="HISTONE-LYSINE N-METHYLTRANSFERASE ATX5"/>
    <property type="match status" value="1"/>
</dbReference>
<proteinExistence type="predicted"/>
<evidence type="ECO:0000256" key="10">
    <source>
        <dbReference type="ARBA" id="ARBA00023242"/>
    </source>
</evidence>
<evidence type="ECO:0000256" key="2">
    <source>
        <dbReference type="ARBA" id="ARBA00022603"/>
    </source>
</evidence>
<evidence type="ECO:0000256" key="6">
    <source>
        <dbReference type="ARBA" id="ARBA00022737"/>
    </source>
</evidence>
<dbReference type="PANTHER" id="PTHR13793">
    <property type="entry name" value="PHD FINGER PROTEINS"/>
    <property type="match status" value="1"/>
</dbReference>
<comment type="subcellular location">
    <subcellularLocation>
        <location evidence="1">Nucleus</location>
    </subcellularLocation>
</comment>
<dbReference type="InterPro" id="IPR042011">
    <property type="entry name" value="ATX3/4/5_PHD"/>
</dbReference>
<evidence type="ECO:0000259" key="14">
    <source>
        <dbReference type="PROSITE" id="PS50280"/>
    </source>
</evidence>
<dbReference type="InterPro" id="IPR025780">
    <property type="entry name" value="Hist-Lys_N-MeTrfase_ATX"/>
</dbReference>
<sequence length="955" mass="108295">MIIKRSLRAQMPSLKRCKAERPAEAGGGDGGVSGGRSRKRRKGGTGEGFPFEVAGELAAVAGISYALALPAVGAEDMLRWPCYFSQVESRTAKCSGPRQRSRTLSPAVRTAGGDSIVIDPWKKEDPSSSVTDSDFEEMDHMKELLKRETSPLKNLSFRSILYEKDEDCCWAWRNLNERKNFVFRSTSTFLHEWSLVEEEVVHLKTGNSDESKAAFRKIPAAAPEKKDLSNPIEFASGDIVWAKPGNEYPAWPAMVVNPLQQAHESVPEPYIAVSTRVMFFGYSGCGNDIKYALVKQGMIFPFVDYLDRFQGQTELYESKTNDLRLAIEEAFLAEHGFIEKEVDSNFMLQEATGSNQDQESQSQVCYNGCPEWVPAVNDTTYADKRLDDRECYWPAFEVKHSLDLSDIEKEEQVSDLQAPPLQKIPVCCCGMDGTYLPEQHVVICHCRSCKGRKATPSEWERHTGSRSKKWKTTVKIKSTMMPLGKWIEQHPPMAYQAKQPSLTEKRQKLVAQLQDPYEPVLAKWTTERCAICRWIEDWDYNKIIICIRCQIAVHQECYGVRGERDFTSWICRACETPQQKHECCLCPVKGGALKPTDVDSLWVHVTCAWFQPNVSFANDETMEPAVDILNIPPLFFSKVCVICKQRHGSCTQCSRCSTYYHAMCASRAGYHMELHCFEKNGRPATTKKSFCAFHRTPNADSVLVIHTPTGIFTSKRMLKNNEMQAGSRLIRKDVSHNLLSTSILSDGSYATRCIVYKKMEMKNKREEAIAHLVRGALHHSLDAIESLNAAKEDRESFSTFRERLHNLQISEKQRVCFGRSGIHGWGLFARRNIQEGEMVLEYRGEQVRRSVADLREARYRLEGKDCYLFKISDEVVIDATNRGNIARLINHSCMPNCYARIMSVGGSESRIVLIAKTIVSAGTELTYDYLFDPDENDERKVPCLCKAPNCRKFMN</sequence>
<dbReference type="SMART" id="SM00317">
    <property type="entry name" value="SET"/>
    <property type="match status" value="1"/>
</dbReference>
<protein>
    <submittedName>
        <fullName evidence="18">Histone-lysine N-methyltransferase ATX5</fullName>
        <ecNumber evidence="18">2.1.1.43</ecNumber>
    </submittedName>
</protein>
<dbReference type="FunFam" id="2.170.270.10:FF:000058">
    <property type="entry name" value="Histone-lysine N-methyltransferase"/>
    <property type="match status" value="1"/>
</dbReference>
<dbReference type="InterPro" id="IPR001214">
    <property type="entry name" value="SET_dom"/>
</dbReference>
<dbReference type="InterPro" id="IPR000313">
    <property type="entry name" value="PWWP_dom"/>
</dbReference>
<keyword evidence="2 18" id="KW-0489">Methyltransferase</keyword>
<dbReference type="EC" id="2.1.1.43" evidence="18"/>
<evidence type="ECO:0000256" key="1">
    <source>
        <dbReference type="ARBA" id="ARBA00004123"/>
    </source>
</evidence>
<evidence type="ECO:0000313" key="19">
    <source>
        <dbReference type="Proteomes" id="UP000236161"/>
    </source>
</evidence>
<evidence type="ECO:0000313" key="18">
    <source>
        <dbReference type="EMBL" id="PKA50193.1"/>
    </source>
</evidence>
<keyword evidence="6" id="KW-0677">Repeat</keyword>
<dbReference type="PROSITE" id="PS50868">
    <property type="entry name" value="POST_SET"/>
    <property type="match status" value="1"/>
</dbReference>
<dbReference type="InterPro" id="IPR019786">
    <property type="entry name" value="Zinc_finger_PHD-type_CS"/>
</dbReference>
<dbReference type="PROSITE" id="PS51566">
    <property type="entry name" value="SAM_MT43_TRX_MLL"/>
    <property type="match status" value="1"/>
</dbReference>
<dbReference type="OrthoDB" id="308383at2759"/>
<dbReference type="PROSITE" id="PS01359">
    <property type="entry name" value="ZF_PHD_1"/>
    <property type="match status" value="1"/>
</dbReference>
<feature type="domain" description="PWWP" evidence="15">
    <location>
        <begin position="236"/>
        <end position="305"/>
    </location>
</feature>
<evidence type="ECO:0000256" key="5">
    <source>
        <dbReference type="ARBA" id="ARBA00022723"/>
    </source>
</evidence>
<dbReference type="SUPFAM" id="SSF63748">
    <property type="entry name" value="Tudor/PWWP/MBT"/>
    <property type="match status" value="1"/>
</dbReference>
<dbReference type="PROSITE" id="PS51805">
    <property type="entry name" value="EPHD"/>
    <property type="match status" value="1"/>
</dbReference>
<dbReference type="InterPro" id="IPR019787">
    <property type="entry name" value="Znf_PHD-finger"/>
</dbReference>
<gene>
    <name evidence="18" type="primary">ATX5</name>
    <name evidence="18" type="ORF">AXF42_Ash020138</name>
</gene>
<dbReference type="Gene3D" id="2.170.270.10">
    <property type="entry name" value="SET domain"/>
    <property type="match status" value="1"/>
</dbReference>
<dbReference type="Pfam" id="PF00856">
    <property type="entry name" value="SET"/>
    <property type="match status" value="1"/>
</dbReference>
<evidence type="ECO:0000256" key="11">
    <source>
        <dbReference type="ARBA" id="ARBA00052314"/>
    </source>
</evidence>
<dbReference type="CDD" id="cd10518">
    <property type="entry name" value="SET_SETD1-like"/>
    <property type="match status" value="1"/>
</dbReference>
<feature type="domain" description="Post-SET" evidence="16">
    <location>
        <begin position="939"/>
        <end position="955"/>
    </location>
</feature>
<evidence type="ECO:0000259" key="17">
    <source>
        <dbReference type="PROSITE" id="PS51805"/>
    </source>
</evidence>
<comment type="catalytic activity">
    <reaction evidence="11">
        <text>L-lysyl-[histone] + S-adenosyl-L-methionine = N(6)-methyl-L-lysyl-[histone] + S-adenosyl-L-homocysteine + H(+)</text>
        <dbReference type="Rhea" id="RHEA:10024"/>
        <dbReference type="Rhea" id="RHEA-COMP:9845"/>
        <dbReference type="Rhea" id="RHEA-COMP:9846"/>
        <dbReference type="ChEBI" id="CHEBI:15378"/>
        <dbReference type="ChEBI" id="CHEBI:29969"/>
        <dbReference type="ChEBI" id="CHEBI:57856"/>
        <dbReference type="ChEBI" id="CHEBI:59789"/>
        <dbReference type="ChEBI" id="CHEBI:61929"/>
    </reaction>
</comment>
<keyword evidence="19" id="KW-1185">Reference proteome</keyword>
<dbReference type="InterPro" id="IPR011011">
    <property type="entry name" value="Znf_FYVE_PHD"/>
</dbReference>
<dbReference type="GO" id="GO:0042054">
    <property type="term" value="F:histone methyltransferase activity"/>
    <property type="evidence" value="ECO:0007669"/>
    <property type="project" value="RHEA"/>
</dbReference>
<dbReference type="GO" id="GO:0048188">
    <property type="term" value="C:Set1C/COMPASS complex"/>
    <property type="evidence" value="ECO:0007669"/>
    <property type="project" value="UniProtKB-ARBA"/>
</dbReference>
<comment type="function">
    <text evidence="12">Histone methyltransferase.</text>
</comment>
<dbReference type="Proteomes" id="UP000236161">
    <property type="component" value="Unassembled WGS sequence"/>
</dbReference>
<dbReference type="InterPro" id="IPR003616">
    <property type="entry name" value="Post-SET_dom"/>
</dbReference>
<dbReference type="Gene3D" id="2.30.30.140">
    <property type="match status" value="1"/>
</dbReference>
<dbReference type="PROSITE" id="PS50280">
    <property type="entry name" value="SET"/>
    <property type="match status" value="1"/>
</dbReference>
<dbReference type="AlphaFoldDB" id="A0A2I0A3V7"/>
<feature type="compositionally biased region" description="Gly residues" evidence="13">
    <location>
        <begin position="25"/>
        <end position="34"/>
    </location>
</feature>
<dbReference type="SUPFAM" id="SSF82199">
    <property type="entry name" value="SET domain"/>
    <property type="match status" value="1"/>
</dbReference>
<evidence type="ECO:0000256" key="13">
    <source>
        <dbReference type="SAM" id="MobiDB-lite"/>
    </source>
</evidence>
<dbReference type="GO" id="GO:0008270">
    <property type="term" value="F:zinc ion binding"/>
    <property type="evidence" value="ECO:0007669"/>
    <property type="project" value="UniProtKB-KW"/>
</dbReference>
<dbReference type="Gene3D" id="3.10.390.10">
    <property type="entry name" value="SAND domain-like"/>
    <property type="match status" value="1"/>
</dbReference>
<dbReference type="EMBL" id="KZ452028">
    <property type="protein sequence ID" value="PKA50193.1"/>
    <property type="molecule type" value="Genomic_DNA"/>
</dbReference>
<organism evidence="18 19">
    <name type="scientific">Apostasia shenzhenica</name>
    <dbReference type="NCBI Taxonomy" id="1088818"/>
    <lineage>
        <taxon>Eukaryota</taxon>
        <taxon>Viridiplantae</taxon>
        <taxon>Streptophyta</taxon>
        <taxon>Embryophyta</taxon>
        <taxon>Tracheophyta</taxon>
        <taxon>Spermatophyta</taxon>
        <taxon>Magnoliopsida</taxon>
        <taxon>Liliopsida</taxon>
        <taxon>Asparagales</taxon>
        <taxon>Orchidaceae</taxon>
        <taxon>Apostasioideae</taxon>
        <taxon>Apostasia</taxon>
    </lineage>
</organism>
<dbReference type="Pfam" id="PF00855">
    <property type="entry name" value="PWWP"/>
    <property type="match status" value="1"/>
</dbReference>
<dbReference type="PROSITE" id="PS50812">
    <property type="entry name" value="PWWP"/>
    <property type="match status" value="1"/>
</dbReference>
<feature type="region of interest" description="Disordered" evidence="13">
    <location>
        <begin position="13"/>
        <end position="48"/>
    </location>
</feature>
<evidence type="ECO:0000256" key="12">
    <source>
        <dbReference type="ARBA" id="ARBA00054897"/>
    </source>
</evidence>
<evidence type="ECO:0000256" key="9">
    <source>
        <dbReference type="ARBA" id="ARBA00022853"/>
    </source>
</evidence>
<dbReference type="InterPro" id="IPR010919">
    <property type="entry name" value="SAND-like_dom_sf"/>
</dbReference>
<dbReference type="SMART" id="SM00249">
    <property type="entry name" value="PHD"/>
    <property type="match status" value="2"/>
</dbReference>